<sequence>CVPGQSRADYRQGPRCARPEHEHDGLRCL</sequence>
<evidence type="ECO:0000313" key="3">
    <source>
        <dbReference type="Proteomes" id="UP000044602"/>
    </source>
</evidence>
<evidence type="ECO:0000256" key="1">
    <source>
        <dbReference type="SAM" id="MobiDB-lite"/>
    </source>
</evidence>
<dbReference type="AlphaFoldDB" id="A0A0G4MNW9"/>
<feature type="region of interest" description="Disordered" evidence="1">
    <location>
        <begin position="1"/>
        <end position="29"/>
    </location>
</feature>
<organism evidence="2 3">
    <name type="scientific">Verticillium longisporum</name>
    <name type="common">Verticillium dahliae var. longisporum</name>
    <dbReference type="NCBI Taxonomy" id="100787"/>
    <lineage>
        <taxon>Eukaryota</taxon>
        <taxon>Fungi</taxon>
        <taxon>Dikarya</taxon>
        <taxon>Ascomycota</taxon>
        <taxon>Pezizomycotina</taxon>
        <taxon>Sordariomycetes</taxon>
        <taxon>Hypocreomycetidae</taxon>
        <taxon>Glomerellales</taxon>
        <taxon>Plectosphaerellaceae</taxon>
        <taxon>Verticillium</taxon>
    </lineage>
</organism>
<reference evidence="3" key="1">
    <citation type="submission" date="2015-05" db="EMBL/GenBank/DDBJ databases">
        <authorList>
            <person name="Fogelqvist Johan"/>
        </authorList>
    </citation>
    <scope>NUCLEOTIDE SEQUENCE [LARGE SCALE GENOMIC DNA]</scope>
</reference>
<name>A0A0G4MNW9_VERLO</name>
<protein>
    <submittedName>
        <fullName evidence="2">Uncharacterized protein</fullName>
    </submittedName>
</protein>
<proteinExistence type="predicted"/>
<accession>A0A0G4MNW9</accession>
<keyword evidence="3" id="KW-1185">Reference proteome</keyword>
<feature type="compositionally biased region" description="Basic and acidic residues" evidence="1">
    <location>
        <begin position="8"/>
        <end position="29"/>
    </location>
</feature>
<dbReference type="Proteomes" id="UP000044602">
    <property type="component" value="Unassembled WGS sequence"/>
</dbReference>
<feature type="non-terminal residue" evidence="2">
    <location>
        <position position="1"/>
    </location>
</feature>
<dbReference type="EMBL" id="CVQH01023738">
    <property type="protein sequence ID" value="CRK35874.1"/>
    <property type="molecule type" value="Genomic_DNA"/>
</dbReference>
<evidence type="ECO:0000313" key="2">
    <source>
        <dbReference type="EMBL" id="CRK35874.1"/>
    </source>
</evidence>
<gene>
    <name evidence="2" type="ORF">BN1708_019855</name>
</gene>